<comment type="cofactor">
    <cofactor evidence="1 8">
        <name>Mg(2+)</name>
        <dbReference type="ChEBI" id="CHEBI:18420"/>
    </cofactor>
</comment>
<dbReference type="GO" id="GO:0000287">
    <property type="term" value="F:magnesium ion binding"/>
    <property type="evidence" value="ECO:0007669"/>
    <property type="project" value="UniProtKB-UniRule"/>
</dbReference>
<dbReference type="InterPro" id="IPR050556">
    <property type="entry name" value="Type_II_TA_system_RNase"/>
</dbReference>
<gene>
    <name evidence="8" type="primary">vapC</name>
    <name evidence="10" type="ordered locus">MT2622</name>
</gene>
<protein>
    <recommendedName>
        <fullName evidence="8">Ribonuclease VapC</fullName>
        <shortName evidence="8">RNase VapC</shortName>
        <ecNumber evidence="8">3.1.-.-</ecNumber>
    </recommendedName>
    <alternativeName>
        <fullName evidence="8">Toxin VapC</fullName>
    </alternativeName>
</protein>
<sequence length="138" mass="15176">MMVFCVDTSAWHHAARPEVARRWLAALSADQIGICDHVRLEILYSANSATDYDALADELDGLARIPVGAETFTRACQVQRELAHVAGLHHRSVKIADLVIAAAAELSGTIVWHYDENYDRVAAITGQPTEWIVPRGTL</sequence>
<dbReference type="Proteomes" id="UP000001020">
    <property type="component" value="Chromosome"/>
</dbReference>
<dbReference type="Pfam" id="PF01850">
    <property type="entry name" value="PIN"/>
    <property type="match status" value="1"/>
</dbReference>
<evidence type="ECO:0000256" key="4">
    <source>
        <dbReference type="ARBA" id="ARBA00022723"/>
    </source>
</evidence>
<evidence type="ECO:0000256" key="5">
    <source>
        <dbReference type="ARBA" id="ARBA00022801"/>
    </source>
</evidence>
<dbReference type="HOGENOM" id="CLU_118482_4_0_11"/>
<dbReference type="PANTHER" id="PTHR33653">
    <property type="entry name" value="RIBONUCLEASE VAPC2"/>
    <property type="match status" value="1"/>
</dbReference>
<comment type="similarity">
    <text evidence="7 8">Belongs to the PINc/VapC protein family.</text>
</comment>
<evidence type="ECO:0000256" key="6">
    <source>
        <dbReference type="ARBA" id="ARBA00022842"/>
    </source>
</evidence>
<dbReference type="AlphaFoldDB" id="Q7D6Y1"/>
<dbReference type="InterPro" id="IPR022907">
    <property type="entry name" value="VapC_family"/>
</dbReference>
<dbReference type="Gene3D" id="3.40.50.1010">
    <property type="entry name" value="5'-nuclease"/>
    <property type="match status" value="1"/>
</dbReference>
<feature type="binding site" evidence="8">
    <location>
        <position position="97"/>
    </location>
    <ligand>
        <name>Mg(2+)</name>
        <dbReference type="ChEBI" id="CHEBI:18420"/>
    </ligand>
</feature>
<dbReference type="GO" id="GO:0004540">
    <property type="term" value="F:RNA nuclease activity"/>
    <property type="evidence" value="ECO:0007669"/>
    <property type="project" value="InterPro"/>
</dbReference>
<keyword evidence="3 8" id="KW-0540">Nuclease</keyword>
<keyword evidence="8" id="KW-0800">Toxin</keyword>
<dbReference type="HAMAP" id="MF_00265">
    <property type="entry name" value="VapC_Nob1"/>
    <property type="match status" value="1"/>
</dbReference>
<accession>Q7D6Y1</accession>
<organism evidence="10 11">
    <name type="scientific">Mycobacterium tuberculosis (strain CDC 1551 / Oshkosh)</name>
    <dbReference type="NCBI Taxonomy" id="83331"/>
    <lineage>
        <taxon>Bacteria</taxon>
        <taxon>Bacillati</taxon>
        <taxon>Actinomycetota</taxon>
        <taxon>Actinomycetes</taxon>
        <taxon>Mycobacteriales</taxon>
        <taxon>Mycobacteriaceae</taxon>
        <taxon>Mycobacterium</taxon>
        <taxon>Mycobacterium tuberculosis complex</taxon>
    </lineage>
</organism>
<dbReference type="GO" id="GO:0016787">
    <property type="term" value="F:hydrolase activity"/>
    <property type="evidence" value="ECO:0007669"/>
    <property type="project" value="UniProtKB-KW"/>
</dbReference>
<dbReference type="SUPFAM" id="SSF88723">
    <property type="entry name" value="PIN domain-like"/>
    <property type="match status" value="1"/>
</dbReference>
<evidence type="ECO:0000259" key="9">
    <source>
        <dbReference type="Pfam" id="PF01850"/>
    </source>
</evidence>
<feature type="binding site" evidence="8">
    <location>
        <position position="7"/>
    </location>
    <ligand>
        <name>Mg(2+)</name>
        <dbReference type="ChEBI" id="CHEBI:18420"/>
    </ligand>
</feature>
<evidence type="ECO:0000313" key="10">
    <source>
        <dbReference type="EMBL" id="AAK46933.1"/>
    </source>
</evidence>
<feature type="domain" description="PIN" evidence="9">
    <location>
        <begin position="5"/>
        <end position="123"/>
    </location>
</feature>
<keyword evidence="4 8" id="KW-0479">Metal-binding</keyword>
<keyword evidence="2 8" id="KW-1277">Toxin-antitoxin system</keyword>
<comment type="function">
    <text evidence="8">Toxic component of a toxin-antitoxin (TA) system. An RNase.</text>
</comment>
<dbReference type="InterPro" id="IPR002716">
    <property type="entry name" value="PIN_dom"/>
</dbReference>
<dbReference type="EMBL" id="AE000516">
    <property type="protein sequence ID" value="AAK46933.1"/>
    <property type="molecule type" value="Genomic_DNA"/>
</dbReference>
<dbReference type="CDD" id="cd18755">
    <property type="entry name" value="PIN_MtVapC3_VapC21-like"/>
    <property type="match status" value="1"/>
</dbReference>
<evidence type="ECO:0000256" key="7">
    <source>
        <dbReference type="ARBA" id="ARBA00038093"/>
    </source>
</evidence>
<proteinExistence type="inferred from homology"/>
<keyword evidence="6 8" id="KW-0460">Magnesium</keyword>
<dbReference type="PANTHER" id="PTHR33653:SF1">
    <property type="entry name" value="RIBONUCLEASE VAPC2"/>
    <property type="match status" value="1"/>
</dbReference>
<dbReference type="GO" id="GO:0090729">
    <property type="term" value="F:toxin activity"/>
    <property type="evidence" value="ECO:0007669"/>
    <property type="project" value="UniProtKB-KW"/>
</dbReference>
<name>Q7D6Y1_MYCTO</name>
<dbReference type="InterPro" id="IPR029060">
    <property type="entry name" value="PIN-like_dom_sf"/>
</dbReference>
<keyword evidence="5 8" id="KW-0378">Hydrolase</keyword>
<dbReference type="EC" id="3.1.-.-" evidence="8"/>
<evidence type="ECO:0000256" key="2">
    <source>
        <dbReference type="ARBA" id="ARBA00022649"/>
    </source>
</evidence>
<keyword evidence="11" id="KW-1185">Reference proteome</keyword>
<reference evidence="10 11" key="1">
    <citation type="journal article" date="2002" name="J. Bacteriol.">
        <title>Whole-genome comparison of Mycobacterium tuberculosis clinical and laboratory strains.</title>
        <authorList>
            <person name="Fleischmann R.D."/>
            <person name="Alland D."/>
            <person name="Eisen J.A."/>
            <person name="Carpenter L."/>
            <person name="White O."/>
            <person name="Peterson J."/>
            <person name="DeBoy R."/>
            <person name="Dodson R."/>
            <person name="Gwinn M."/>
            <person name="Haft D."/>
            <person name="Hickey E."/>
            <person name="Kolonay J.F."/>
            <person name="Nelson W.C."/>
            <person name="Umayam L.A."/>
            <person name="Ermolaeva M."/>
            <person name="Salzberg S.L."/>
            <person name="Delcher A."/>
            <person name="Utterback T."/>
            <person name="Weidman J."/>
            <person name="Khouri H."/>
            <person name="Gill J."/>
            <person name="Mikula A."/>
            <person name="Bishai W."/>
            <person name="Jacobs Jr W.R.Jr."/>
            <person name="Venter J.C."/>
            <person name="Fraser C.M."/>
        </authorList>
    </citation>
    <scope>NUCLEOTIDE SEQUENCE [LARGE SCALE GENOMIC DNA]</scope>
    <source>
        <strain evidence="11">CDC 1551 / Oshkosh</strain>
    </source>
</reference>
<evidence type="ECO:0000256" key="3">
    <source>
        <dbReference type="ARBA" id="ARBA00022722"/>
    </source>
</evidence>
<evidence type="ECO:0000313" key="11">
    <source>
        <dbReference type="Proteomes" id="UP000001020"/>
    </source>
</evidence>
<dbReference type="KEGG" id="mtc:MT2622"/>
<evidence type="ECO:0000256" key="8">
    <source>
        <dbReference type="HAMAP-Rule" id="MF_00265"/>
    </source>
</evidence>
<evidence type="ECO:0000256" key="1">
    <source>
        <dbReference type="ARBA" id="ARBA00001946"/>
    </source>
</evidence>